<dbReference type="PROSITE" id="PS01124">
    <property type="entry name" value="HTH_ARAC_FAMILY_2"/>
    <property type="match status" value="1"/>
</dbReference>
<dbReference type="SUPFAM" id="SSF46689">
    <property type="entry name" value="Homeodomain-like"/>
    <property type="match status" value="2"/>
</dbReference>
<keyword evidence="1" id="KW-0805">Transcription regulation</keyword>
<evidence type="ECO:0000259" key="5">
    <source>
        <dbReference type="PROSITE" id="PS01124"/>
    </source>
</evidence>
<feature type="domain" description="HTH araC/xylS-type" evidence="5">
    <location>
        <begin position="147"/>
        <end position="245"/>
    </location>
</feature>
<evidence type="ECO:0000256" key="4">
    <source>
        <dbReference type="SAM" id="MobiDB-lite"/>
    </source>
</evidence>
<dbReference type="Gene3D" id="1.10.10.60">
    <property type="entry name" value="Homeodomain-like"/>
    <property type="match status" value="1"/>
</dbReference>
<dbReference type="Proteomes" id="UP000188879">
    <property type="component" value="Unassembled WGS sequence"/>
</dbReference>
<dbReference type="Pfam" id="PF14525">
    <property type="entry name" value="AraC_binding_2"/>
    <property type="match status" value="1"/>
</dbReference>
<dbReference type="SUPFAM" id="SSF51182">
    <property type="entry name" value="RmlC-like cupins"/>
    <property type="match status" value="1"/>
</dbReference>
<organism evidence="6 7">
    <name type="scientific">Teichococcus deserti</name>
    <dbReference type="NCBI Taxonomy" id="1817963"/>
    <lineage>
        <taxon>Bacteria</taxon>
        <taxon>Pseudomonadati</taxon>
        <taxon>Pseudomonadota</taxon>
        <taxon>Alphaproteobacteria</taxon>
        <taxon>Acetobacterales</taxon>
        <taxon>Roseomonadaceae</taxon>
        <taxon>Roseomonas</taxon>
    </lineage>
</organism>
<dbReference type="GO" id="GO:0003700">
    <property type="term" value="F:DNA-binding transcription factor activity"/>
    <property type="evidence" value="ECO:0007669"/>
    <property type="project" value="InterPro"/>
</dbReference>
<proteinExistence type="predicted"/>
<evidence type="ECO:0000313" key="7">
    <source>
        <dbReference type="Proteomes" id="UP000188879"/>
    </source>
</evidence>
<gene>
    <name evidence="6" type="ORF">BKE38_19825</name>
</gene>
<dbReference type="InterPro" id="IPR014710">
    <property type="entry name" value="RmlC-like_jellyroll"/>
</dbReference>
<dbReference type="PANTHER" id="PTHR46796:SF2">
    <property type="entry name" value="TRANSCRIPTIONAL REGULATORY PROTEIN"/>
    <property type="match status" value="1"/>
</dbReference>
<dbReference type="EMBL" id="MLCO01000211">
    <property type="protein sequence ID" value="ONG50038.1"/>
    <property type="molecule type" value="Genomic_DNA"/>
</dbReference>
<name>A0A1V2H0K2_9PROT</name>
<feature type="region of interest" description="Disordered" evidence="4">
    <location>
        <begin position="232"/>
        <end position="264"/>
    </location>
</feature>
<dbReference type="InterPro" id="IPR009057">
    <property type="entry name" value="Homeodomain-like_sf"/>
</dbReference>
<dbReference type="InterPro" id="IPR035418">
    <property type="entry name" value="AraC-bd_2"/>
</dbReference>
<reference evidence="6 7" key="1">
    <citation type="submission" date="2016-10" db="EMBL/GenBank/DDBJ databases">
        <title>Draft Genome sequence of Roseomonas sp. strain M3.</title>
        <authorList>
            <person name="Subhash Y."/>
            <person name="Lee S."/>
        </authorList>
    </citation>
    <scope>NUCLEOTIDE SEQUENCE [LARGE SCALE GENOMIC DNA]</scope>
    <source>
        <strain evidence="6 7">M3</strain>
    </source>
</reference>
<dbReference type="SMART" id="SM00342">
    <property type="entry name" value="HTH_ARAC"/>
    <property type="match status" value="1"/>
</dbReference>
<dbReference type="GO" id="GO:0043565">
    <property type="term" value="F:sequence-specific DNA binding"/>
    <property type="evidence" value="ECO:0007669"/>
    <property type="project" value="InterPro"/>
</dbReference>
<keyword evidence="2" id="KW-0238">DNA-binding</keyword>
<protein>
    <submittedName>
        <fullName evidence="6">AraC family transcriptional regulator</fullName>
    </submittedName>
</protein>
<evidence type="ECO:0000256" key="1">
    <source>
        <dbReference type="ARBA" id="ARBA00023015"/>
    </source>
</evidence>
<dbReference type="OrthoDB" id="110167at2"/>
<evidence type="ECO:0000256" key="3">
    <source>
        <dbReference type="ARBA" id="ARBA00023163"/>
    </source>
</evidence>
<keyword evidence="7" id="KW-1185">Reference proteome</keyword>
<evidence type="ECO:0000313" key="6">
    <source>
        <dbReference type="EMBL" id="ONG50038.1"/>
    </source>
</evidence>
<keyword evidence="3" id="KW-0804">Transcription</keyword>
<comment type="caution">
    <text evidence="6">The sequence shown here is derived from an EMBL/GenBank/DDBJ whole genome shotgun (WGS) entry which is preliminary data.</text>
</comment>
<accession>A0A1V2H0K2</accession>
<dbReference type="InterPro" id="IPR050204">
    <property type="entry name" value="AraC_XylS_family_regulators"/>
</dbReference>
<dbReference type="InterPro" id="IPR011051">
    <property type="entry name" value="RmlC_Cupin_sf"/>
</dbReference>
<dbReference type="Pfam" id="PF12833">
    <property type="entry name" value="HTH_18"/>
    <property type="match status" value="1"/>
</dbReference>
<dbReference type="RefSeq" id="WP_076959033.1">
    <property type="nucleotide sequence ID" value="NZ_MLCO01000211.1"/>
</dbReference>
<dbReference type="InterPro" id="IPR018060">
    <property type="entry name" value="HTH_AraC"/>
</dbReference>
<dbReference type="PANTHER" id="PTHR46796">
    <property type="entry name" value="HTH-TYPE TRANSCRIPTIONAL ACTIVATOR RHAS-RELATED"/>
    <property type="match status" value="1"/>
</dbReference>
<sequence length="264" mass="28623">MLVPASSPASVWLRSYGAQSTTHCHDFAQLVLPLEGSLEMEIGGRGARLDRDLAAYIDEGTRHDQASPHPNRVLIVDLDRRSLGGSLADRLAARPLIALPPEARSLVDYMGLTLARGPATSARLSHWMPLLIETLGGAEDPQPTRLTRLLAALEKKPFEGWTAAAMAAEAGLSTSRLHAVFRAELSATPRAYLAGLRLAHVQRWLAEGEAPIAELAYRGGYADQSALTRAMRRATGLTPAAFRRRAQEKPQETPQESGPSRQEP</sequence>
<dbReference type="Gene3D" id="2.60.120.10">
    <property type="entry name" value="Jelly Rolls"/>
    <property type="match status" value="1"/>
</dbReference>
<feature type="compositionally biased region" description="Polar residues" evidence="4">
    <location>
        <begin position="252"/>
        <end position="264"/>
    </location>
</feature>
<evidence type="ECO:0000256" key="2">
    <source>
        <dbReference type="ARBA" id="ARBA00023125"/>
    </source>
</evidence>
<dbReference type="AlphaFoldDB" id="A0A1V2H0K2"/>